<name>A0A7S1VDS2_9STRA</name>
<evidence type="ECO:0000256" key="2">
    <source>
        <dbReference type="ARBA" id="ARBA00023002"/>
    </source>
</evidence>
<sequence length="370" mass="40199">MSIRHHFISTRRIFSVLLYAIILLQETRTTGALTTGQQHQQQRASQFYPAFLERLPSLEGRTVVVTGCSRGLGYATASSVVKKGGSLIMLNRKSKRSTEVLAELTEIAATTNRESSSSSHAALAPRLVECDLLDFSSVRKACAQIRADTDELHVLCNNAGIMLQPDEPSVDGYDITASTNVLSHFLITKELFPLLKRASAASSPRIVNMSSLSGYGGPLDPRFFQRRGGNLGGSRASMNRYSQSKLANLVFTVALDDRLRQDNDKDHVLALACTPGLCGTDMFVHATTVMTGQPAPRDRVPSAEDGAMAQLHCIFSSDVQSGDLWGPKLGSESGELELMRPIGPPQILVDDTAKEQLWNACEEAVGTFDL</sequence>
<protein>
    <recommendedName>
        <fullName evidence="5">Protochlorophyllide reductase</fullName>
    </recommendedName>
</protein>
<evidence type="ECO:0008006" key="5">
    <source>
        <dbReference type="Google" id="ProtNLM"/>
    </source>
</evidence>
<evidence type="ECO:0000256" key="1">
    <source>
        <dbReference type="ARBA" id="ARBA00006484"/>
    </source>
</evidence>
<gene>
    <name evidence="4" type="ORF">GOCE00092_LOCUS18606</name>
</gene>
<feature type="chain" id="PRO_5031225861" description="Protochlorophyllide reductase" evidence="3">
    <location>
        <begin position="33"/>
        <end position="370"/>
    </location>
</feature>
<evidence type="ECO:0000256" key="3">
    <source>
        <dbReference type="SAM" id="SignalP"/>
    </source>
</evidence>
<keyword evidence="2" id="KW-0560">Oxidoreductase</keyword>
<dbReference type="PRINTS" id="PR00081">
    <property type="entry name" value="GDHRDH"/>
</dbReference>
<organism evidence="4">
    <name type="scientific">Grammatophora oceanica</name>
    <dbReference type="NCBI Taxonomy" id="210454"/>
    <lineage>
        <taxon>Eukaryota</taxon>
        <taxon>Sar</taxon>
        <taxon>Stramenopiles</taxon>
        <taxon>Ochrophyta</taxon>
        <taxon>Bacillariophyta</taxon>
        <taxon>Fragilariophyceae</taxon>
        <taxon>Fragilariophycidae</taxon>
        <taxon>Rhabdonematales</taxon>
        <taxon>Grammatophoraceae</taxon>
        <taxon>Grammatophora</taxon>
    </lineage>
</organism>
<dbReference type="AlphaFoldDB" id="A0A7S1VDS2"/>
<dbReference type="Gene3D" id="3.40.50.720">
    <property type="entry name" value="NAD(P)-binding Rossmann-like Domain"/>
    <property type="match status" value="1"/>
</dbReference>
<dbReference type="PANTHER" id="PTHR24320">
    <property type="entry name" value="RETINOL DEHYDROGENASE"/>
    <property type="match status" value="1"/>
</dbReference>
<accession>A0A7S1VDS2</accession>
<feature type="signal peptide" evidence="3">
    <location>
        <begin position="1"/>
        <end position="32"/>
    </location>
</feature>
<dbReference type="GO" id="GO:0016491">
    <property type="term" value="F:oxidoreductase activity"/>
    <property type="evidence" value="ECO:0007669"/>
    <property type="project" value="UniProtKB-KW"/>
</dbReference>
<dbReference type="PANTHER" id="PTHR24320:SF148">
    <property type="entry name" value="NAD(P)-BINDING ROSSMANN-FOLD SUPERFAMILY PROTEIN"/>
    <property type="match status" value="1"/>
</dbReference>
<reference evidence="4" key="1">
    <citation type="submission" date="2021-01" db="EMBL/GenBank/DDBJ databases">
        <authorList>
            <person name="Corre E."/>
            <person name="Pelletier E."/>
            <person name="Niang G."/>
            <person name="Scheremetjew M."/>
            <person name="Finn R."/>
            <person name="Kale V."/>
            <person name="Holt S."/>
            <person name="Cochrane G."/>
            <person name="Meng A."/>
            <person name="Brown T."/>
            <person name="Cohen L."/>
        </authorList>
    </citation>
    <scope>NUCLEOTIDE SEQUENCE</scope>
    <source>
        <strain evidence="4">CCMP 410</strain>
    </source>
</reference>
<dbReference type="InterPro" id="IPR002347">
    <property type="entry name" value="SDR_fam"/>
</dbReference>
<keyword evidence="3" id="KW-0732">Signal</keyword>
<dbReference type="Pfam" id="PF00106">
    <property type="entry name" value="adh_short"/>
    <property type="match status" value="1"/>
</dbReference>
<evidence type="ECO:0000313" key="4">
    <source>
        <dbReference type="EMBL" id="CAD9294618.1"/>
    </source>
</evidence>
<dbReference type="EMBL" id="HBGK01035908">
    <property type="protein sequence ID" value="CAD9294618.1"/>
    <property type="molecule type" value="Transcribed_RNA"/>
</dbReference>
<comment type="similarity">
    <text evidence="1">Belongs to the short-chain dehydrogenases/reductases (SDR) family.</text>
</comment>
<dbReference type="InterPro" id="IPR036291">
    <property type="entry name" value="NAD(P)-bd_dom_sf"/>
</dbReference>
<proteinExistence type="inferred from homology"/>
<dbReference type="SUPFAM" id="SSF51735">
    <property type="entry name" value="NAD(P)-binding Rossmann-fold domains"/>
    <property type="match status" value="1"/>
</dbReference>